<evidence type="ECO:0000256" key="5">
    <source>
        <dbReference type="ARBA" id="ARBA00022691"/>
    </source>
</evidence>
<accession>A0A1X2EJX0</accession>
<evidence type="ECO:0000256" key="6">
    <source>
        <dbReference type="ARBA" id="ARBA00047942"/>
    </source>
</evidence>
<keyword evidence="8" id="KW-0378">Hydrolase</keyword>
<dbReference type="InterPro" id="IPR011639">
    <property type="entry name" value="MethylTrfase_TaqI-like_dom"/>
</dbReference>
<evidence type="ECO:0000256" key="1">
    <source>
        <dbReference type="ARBA" id="ARBA00006594"/>
    </source>
</evidence>
<dbReference type="OrthoDB" id="32195at2"/>
<proteinExistence type="inferred from homology"/>
<dbReference type="SUPFAM" id="SSF53335">
    <property type="entry name" value="S-adenosyl-L-methionine-dependent methyltransferases"/>
    <property type="match status" value="1"/>
</dbReference>
<comment type="catalytic activity">
    <reaction evidence="6">
        <text>a 2'-deoxyadenosine in DNA + S-adenosyl-L-methionine = an N(6)-methyl-2'-deoxyadenosine in DNA + S-adenosyl-L-homocysteine + H(+)</text>
        <dbReference type="Rhea" id="RHEA:15197"/>
        <dbReference type="Rhea" id="RHEA-COMP:12418"/>
        <dbReference type="Rhea" id="RHEA-COMP:12419"/>
        <dbReference type="ChEBI" id="CHEBI:15378"/>
        <dbReference type="ChEBI" id="CHEBI:57856"/>
        <dbReference type="ChEBI" id="CHEBI:59789"/>
        <dbReference type="ChEBI" id="CHEBI:90615"/>
        <dbReference type="ChEBI" id="CHEBI:90616"/>
        <dbReference type="EC" id="2.1.1.72"/>
    </reaction>
</comment>
<dbReference type="Proteomes" id="UP000193090">
    <property type="component" value="Unassembled WGS sequence"/>
</dbReference>
<gene>
    <name evidence="8" type="ORF">AWC30_09910</name>
</gene>
<dbReference type="Gene3D" id="3.40.50.150">
    <property type="entry name" value="Vaccinia Virus protein VP39"/>
    <property type="match status" value="1"/>
</dbReference>
<dbReference type="PANTHER" id="PTHR33841">
    <property type="entry name" value="DNA METHYLTRANSFERASE YEEA-RELATED"/>
    <property type="match status" value="1"/>
</dbReference>
<evidence type="ECO:0000256" key="3">
    <source>
        <dbReference type="ARBA" id="ARBA00022603"/>
    </source>
</evidence>
<organism evidence="8 9">
    <name type="scientific">Mycolicibacillus trivialis</name>
    <dbReference type="NCBI Taxonomy" id="1798"/>
    <lineage>
        <taxon>Bacteria</taxon>
        <taxon>Bacillati</taxon>
        <taxon>Actinomycetota</taxon>
        <taxon>Actinomycetes</taxon>
        <taxon>Mycobacteriales</taxon>
        <taxon>Mycobacteriaceae</taxon>
        <taxon>Mycolicibacillus</taxon>
    </lineage>
</organism>
<evidence type="ECO:0000256" key="2">
    <source>
        <dbReference type="ARBA" id="ARBA00011900"/>
    </source>
</evidence>
<sequence>MVTDFLDLAEQQRVDALAALDAATQDKLGQFFTPIRAAVLIASMPRMPESNAIRVLDPGAGSGSLSAALVSRVLTERPDLAVHVVAAETDQGVLDYLTKTLDMCVSAGDGRVTYEIVAGDFIAESTGLAPDPRLRDFDIVIQNPPYAKLAASSAHREAVREVGADAPNLYAAFLALGAAALVHGGQLVAITPRSFCNGPYFGLFRSFLLDRIALDRIHVFESRNTVFADTGVLQENVIFSGTCDGARDEVVLSMSVGHTDEVTERVVPYDEVVQSNDPQRFIRLAVNAEDTAVAERMLSLPATLAELRVTASTGKVVDFRSRECLQSEPTEGALPLIYPGNLRGGVIEHPREIRKAQWFEPHTDKDNAMLVPEGWYCVVKRFSSKEERRRIVAAVWSPERISGAVAFENHLNVFHHKGGGLDRDLAHGLCWWLNSTLVDQFFRTFSGHTQVNATDLRTLRFPTVEALREVGRDVPSALPDQETIDARIAAVLDVNVKGNAA</sequence>
<dbReference type="RefSeq" id="WP_085109994.1">
    <property type="nucleotide sequence ID" value="NZ_JACKSN010000159.1"/>
</dbReference>
<dbReference type="STRING" id="1798.AWC30_09910"/>
<evidence type="ECO:0000313" key="8">
    <source>
        <dbReference type="EMBL" id="ORX04515.1"/>
    </source>
</evidence>
<feature type="domain" description="Type II methyltransferase M.TaqI-like" evidence="7">
    <location>
        <begin position="136"/>
        <end position="227"/>
    </location>
</feature>
<comment type="caution">
    <text evidence="8">The sequence shown here is derived from an EMBL/GenBank/DDBJ whole genome shotgun (WGS) entry which is preliminary data.</text>
</comment>
<dbReference type="GO" id="GO:0003676">
    <property type="term" value="F:nucleic acid binding"/>
    <property type="evidence" value="ECO:0007669"/>
    <property type="project" value="InterPro"/>
</dbReference>
<dbReference type="PROSITE" id="PS00092">
    <property type="entry name" value="N6_MTASE"/>
    <property type="match status" value="1"/>
</dbReference>
<protein>
    <recommendedName>
        <fullName evidence="2">site-specific DNA-methyltransferase (adenine-specific)</fullName>
        <ecNumber evidence="2">2.1.1.72</ecNumber>
    </recommendedName>
</protein>
<keyword evidence="9" id="KW-1185">Reference proteome</keyword>
<dbReference type="InterPro" id="IPR002052">
    <property type="entry name" value="DNA_methylase_N6_adenine_CS"/>
</dbReference>
<keyword evidence="8" id="KW-0255">Endonuclease</keyword>
<evidence type="ECO:0000256" key="4">
    <source>
        <dbReference type="ARBA" id="ARBA00022679"/>
    </source>
</evidence>
<keyword evidence="8" id="KW-0540">Nuclease</keyword>
<comment type="similarity">
    <text evidence="1">Belongs to the N(4)/N(6)-methyltransferase family.</text>
</comment>
<dbReference type="PANTHER" id="PTHR33841:SF5">
    <property type="entry name" value="DNA METHYLASE (MODIFICATION METHYLASE) (METHYLTRANSFERASE)-RELATED"/>
    <property type="match status" value="1"/>
</dbReference>
<dbReference type="AlphaFoldDB" id="A0A1X2EJX0"/>
<dbReference type="Pfam" id="PF07669">
    <property type="entry name" value="Eco57I"/>
    <property type="match status" value="1"/>
</dbReference>
<evidence type="ECO:0000313" key="9">
    <source>
        <dbReference type="Proteomes" id="UP000193090"/>
    </source>
</evidence>
<dbReference type="CDD" id="cd02440">
    <property type="entry name" value="AdoMet_MTases"/>
    <property type="match status" value="1"/>
</dbReference>
<dbReference type="GO" id="GO:0009007">
    <property type="term" value="F:site-specific DNA-methyltransferase (adenine-specific) activity"/>
    <property type="evidence" value="ECO:0007669"/>
    <property type="project" value="UniProtKB-EC"/>
</dbReference>
<dbReference type="EC" id="2.1.1.72" evidence="2"/>
<reference evidence="8 9" key="1">
    <citation type="submission" date="2016-01" db="EMBL/GenBank/DDBJ databases">
        <title>The new phylogeny of the genus Mycobacterium.</title>
        <authorList>
            <person name="Tarcisio F."/>
            <person name="Conor M."/>
            <person name="Antonella G."/>
            <person name="Elisabetta G."/>
            <person name="Giulia F.S."/>
            <person name="Sara T."/>
            <person name="Anna F."/>
            <person name="Clotilde B."/>
            <person name="Roberto B."/>
            <person name="Veronica D.S."/>
            <person name="Fabio R."/>
            <person name="Monica P."/>
            <person name="Olivier J."/>
            <person name="Enrico T."/>
            <person name="Nicola S."/>
        </authorList>
    </citation>
    <scope>NUCLEOTIDE SEQUENCE [LARGE SCALE GENOMIC DNA]</scope>
    <source>
        <strain evidence="8 9">DSM 44153</strain>
    </source>
</reference>
<keyword evidence="5" id="KW-0949">S-adenosyl-L-methionine</keyword>
<dbReference type="GO" id="GO:0006304">
    <property type="term" value="P:DNA modification"/>
    <property type="evidence" value="ECO:0007669"/>
    <property type="project" value="InterPro"/>
</dbReference>
<dbReference type="GO" id="GO:0004519">
    <property type="term" value="F:endonuclease activity"/>
    <property type="evidence" value="ECO:0007669"/>
    <property type="project" value="UniProtKB-KW"/>
</dbReference>
<dbReference type="PRINTS" id="PR00507">
    <property type="entry name" value="N12N6MTFRASE"/>
</dbReference>
<dbReference type="GO" id="GO:0032259">
    <property type="term" value="P:methylation"/>
    <property type="evidence" value="ECO:0007669"/>
    <property type="project" value="UniProtKB-KW"/>
</dbReference>
<dbReference type="InterPro" id="IPR029063">
    <property type="entry name" value="SAM-dependent_MTases_sf"/>
</dbReference>
<name>A0A1X2EJX0_9MYCO</name>
<keyword evidence="4" id="KW-0808">Transferase</keyword>
<dbReference type="EMBL" id="LQPZ01000024">
    <property type="protein sequence ID" value="ORX04515.1"/>
    <property type="molecule type" value="Genomic_DNA"/>
</dbReference>
<evidence type="ECO:0000259" key="7">
    <source>
        <dbReference type="Pfam" id="PF07669"/>
    </source>
</evidence>
<dbReference type="InterPro" id="IPR050953">
    <property type="entry name" value="N4_N6_ade-DNA_methylase"/>
</dbReference>
<keyword evidence="3" id="KW-0489">Methyltransferase</keyword>